<name>A0ABM9B491_9BACT</name>
<dbReference type="Proteomes" id="UP000837803">
    <property type="component" value="Unassembled WGS sequence"/>
</dbReference>
<protein>
    <recommendedName>
        <fullName evidence="4">Outer membrane protein beta-barrel domain-containing protein</fullName>
    </recommendedName>
</protein>
<feature type="signal peptide" evidence="1">
    <location>
        <begin position="1"/>
        <end position="20"/>
    </location>
</feature>
<sequence length="195" mass="21580">MRYCILVLLCLSAPALFAQAQADGSSPRPWLHQISTTVGLSKTEPPAWTGEAPRTKTGVGLAYHIVRPLGRLRLGLGGGAELMDEQWRQTLLQLTGLAEYQLGNRRVRPIARLLLGANLPLGNNDLRLESRAIGPVVHPSLGLVLHPPHGSRGSILLDVGYRFSRVDYSVLDVKEEPIDRQIDYRRLTFTLATRF</sequence>
<evidence type="ECO:0000256" key="1">
    <source>
        <dbReference type="SAM" id="SignalP"/>
    </source>
</evidence>
<proteinExistence type="predicted"/>
<feature type="chain" id="PRO_5046571655" description="Outer membrane protein beta-barrel domain-containing protein" evidence="1">
    <location>
        <begin position="21"/>
        <end position="195"/>
    </location>
</feature>
<keyword evidence="3" id="KW-1185">Reference proteome</keyword>
<organism evidence="2 3">
    <name type="scientific">Neolewinella maritima</name>
    <dbReference type="NCBI Taxonomy" id="1383882"/>
    <lineage>
        <taxon>Bacteria</taxon>
        <taxon>Pseudomonadati</taxon>
        <taxon>Bacteroidota</taxon>
        <taxon>Saprospiria</taxon>
        <taxon>Saprospirales</taxon>
        <taxon>Lewinellaceae</taxon>
        <taxon>Neolewinella</taxon>
    </lineage>
</organism>
<dbReference type="EMBL" id="CAKLPZ010000004">
    <property type="protein sequence ID" value="CAH1002006.1"/>
    <property type="molecule type" value="Genomic_DNA"/>
</dbReference>
<evidence type="ECO:0000313" key="3">
    <source>
        <dbReference type="Proteomes" id="UP000837803"/>
    </source>
</evidence>
<reference evidence="2" key="1">
    <citation type="submission" date="2021-12" db="EMBL/GenBank/DDBJ databases">
        <authorList>
            <person name="Rodrigo-Torres L."/>
            <person name="Arahal R. D."/>
            <person name="Lucena T."/>
        </authorList>
    </citation>
    <scope>NUCLEOTIDE SEQUENCE</scope>
    <source>
        <strain evidence="2">CECT 8419</strain>
    </source>
</reference>
<dbReference type="RefSeq" id="WP_238751866.1">
    <property type="nucleotide sequence ID" value="NZ_CAKLPZ010000004.1"/>
</dbReference>
<evidence type="ECO:0000313" key="2">
    <source>
        <dbReference type="EMBL" id="CAH1002006.1"/>
    </source>
</evidence>
<keyword evidence="1" id="KW-0732">Signal</keyword>
<accession>A0ABM9B491</accession>
<comment type="caution">
    <text evidence="2">The sequence shown here is derived from an EMBL/GenBank/DDBJ whole genome shotgun (WGS) entry which is preliminary data.</text>
</comment>
<evidence type="ECO:0008006" key="4">
    <source>
        <dbReference type="Google" id="ProtNLM"/>
    </source>
</evidence>
<gene>
    <name evidence="2" type="ORF">LEM8419_02921</name>
</gene>